<dbReference type="AlphaFoldDB" id="A0A4T0X2R0"/>
<accession>A0A4T0X2R0</accession>
<dbReference type="Proteomes" id="UP000307173">
    <property type="component" value="Unassembled WGS sequence"/>
</dbReference>
<comment type="caution">
    <text evidence="6">The sequence shown here is derived from an EMBL/GenBank/DDBJ whole genome shotgun (WGS) entry which is preliminary data.</text>
</comment>
<gene>
    <name evidence="6" type="ORF">CANINC_001843</name>
</gene>
<dbReference type="OrthoDB" id="2155246at2759"/>
<comment type="similarity">
    <text evidence="1">Belongs to the POA1 family.</text>
</comment>
<dbReference type="InterPro" id="IPR050892">
    <property type="entry name" value="ADP-ribose_metab_enzymes"/>
</dbReference>
<evidence type="ECO:0000256" key="1">
    <source>
        <dbReference type="ARBA" id="ARBA00006575"/>
    </source>
</evidence>
<dbReference type="EC" id="3.1.3.84" evidence="2"/>
<keyword evidence="7" id="KW-1185">Reference proteome</keyword>
<sequence length="117" mass="13112">MSITYTRGDLFDALKRGDTVYIGHACNCRGVWGAGIAAAFRAKFPNSYKQYRAHCKSSNPQDILGTSLVLPTDSNAVIVCFTSSHTDLANCGIEHTNDQQWYFQSTMETYRRCSQKM</sequence>
<evidence type="ECO:0000256" key="3">
    <source>
        <dbReference type="ARBA" id="ARBA00019744"/>
    </source>
</evidence>
<dbReference type="Pfam" id="PF01661">
    <property type="entry name" value="Macro"/>
    <property type="match status" value="1"/>
</dbReference>
<dbReference type="GO" id="GO:0140291">
    <property type="term" value="P:peptidyl-glutamate ADP-deribosylation"/>
    <property type="evidence" value="ECO:0007669"/>
    <property type="project" value="TreeGrafter"/>
</dbReference>
<evidence type="ECO:0000313" key="6">
    <source>
        <dbReference type="EMBL" id="TID29569.1"/>
    </source>
</evidence>
<evidence type="ECO:0000259" key="5">
    <source>
        <dbReference type="Pfam" id="PF01661"/>
    </source>
</evidence>
<dbReference type="InterPro" id="IPR043472">
    <property type="entry name" value="Macro_dom-like"/>
</dbReference>
<dbReference type="Gene3D" id="3.40.220.10">
    <property type="entry name" value="Leucine Aminopeptidase, subunit E, domain 1"/>
    <property type="match status" value="1"/>
</dbReference>
<dbReference type="PANTHER" id="PTHR12521:SF0">
    <property type="entry name" value="ADP-RIBOSE GLYCOHYDROLASE OARD1"/>
    <property type="match status" value="1"/>
</dbReference>
<evidence type="ECO:0000256" key="4">
    <source>
        <dbReference type="ARBA" id="ARBA00034427"/>
    </source>
</evidence>
<dbReference type="InterPro" id="IPR002589">
    <property type="entry name" value="Macro_dom"/>
</dbReference>
<comment type="catalytic activity">
    <reaction evidence="4">
        <text>ADP-alpha-D-ribose 1''-phosphate + H2O = ADP-D-ribose + phosphate</text>
        <dbReference type="Rhea" id="RHEA:25029"/>
        <dbReference type="ChEBI" id="CHEBI:15377"/>
        <dbReference type="ChEBI" id="CHEBI:43474"/>
        <dbReference type="ChEBI" id="CHEBI:57967"/>
        <dbReference type="ChEBI" id="CHEBI:58753"/>
        <dbReference type="EC" id="3.1.3.84"/>
    </reaction>
</comment>
<organism evidence="6 7">
    <name type="scientific">Pichia inconspicua</name>
    <dbReference type="NCBI Taxonomy" id="52247"/>
    <lineage>
        <taxon>Eukaryota</taxon>
        <taxon>Fungi</taxon>
        <taxon>Dikarya</taxon>
        <taxon>Ascomycota</taxon>
        <taxon>Saccharomycotina</taxon>
        <taxon>Pichiomycetes</taxon>
        <taxon>Pichiales</taxon>
        <taxon>Pichiaceae</taxon>
        <taxon>Pichia</taxon>
    </lineage>
</organism>
<evidence type="ECO:0000313" key="7">
    <source>
        <dbReference type="Proteomes" id="UP000307173"/>
    </source>
</evidence>
<name>A0A4T0X2R0_9ASCO</name>
<evidence type="ECO:0000256" key="2">
    <source>
        <dbReference type="ARBA" id="ARBA00012983"/>
    </source>
</evidence>
<dbReference type="STRING" id="52247.A0A4T0X2R0"/>
<dbReference type="SUPFAM" id="SSF52949">
    <property type="entry name" value="Macro domain-like"/>
    <property type="match status" value="1"/>
</dbReference>
<feature type="domain" description="Macro" evidence="5">
    <location>
        <begin position="24"/>
        <end position="75"/>
    </location>
</feature>
<dbReference type="EMBL" id="SELW01000283">
    <property type="protein sequence ID" value="TID29569.1"/>
    <property type="molecule type" value="Genomic_DNA"/>
</dbReference>
<protein>
    <recommendedName>
        <fullName evidence="3">ADP-ribose 1''-phosphate phosphatase</fullName>
        <ecNumber evidence="2">3.1.3.84</ecNumber>
    </recommendedName>
</protein>
<reference evidence="6 7" key="1">
    <citation type="journal article" date="2019" name="Front. Genet.">
        <title>Whole-Genome Sequencing of the Opportunistic Yeast Pathogen Candida inconspicua Uncovers Its Hybrid Origin.</title>
        <authorList>
            <person name="Mixao V."/>
            <person name="Hansen A.P."/>
            <person name="Saus E."/>
            <person name="Boekhout T."/>
            <person name="Lass-Florl C."/>
            <person name="Gabaldon T."/>
        </authorList>
    </citation>
    <scope>NUCLEOTIDE SEQUENCE [LARGE SCALE GENOMIC DNA]</scope>
    <source>
        <strain evidence="6 7">CBS 180</strain>
    </source>
</reference>
<dbReference type="PANTHER" id="PTHR12521">
    <property type="entry name" value="PROTEIN C6ORF130"/>
    <property type="match status" value="1"/>
</dbReference>
<proteinExistence type="inferred from homology"/>